<protein>
    <submittedName>
        <fullName evidence="2">Uncharacterized protein</fullName>
    </submittedName>
</protein>
<proteinExistence type="predicted"/>
<sequence length="159" mass="17338">MDTTPHRTTPASKAPPPGITATEAEKTASAAFSEIKAKSIQLDQVMAKYDVCKISPREIDALIEGMLMIGQPLNADILMLSSFGEDFLDHLAEMTGQPYDASVQVDMIAVANDQRGVAIRAGDTTENWDDFIAFLEKFQSRVEAYLDGPKTAYGPQQPK</sequence>
<feature type="compositionally biased region" description="Polar residues" evidence="1">
    <location>
        <begin position="1"/>
        <end position="11"/>
    </location>
</feature>
<accession>A0A238JE72</accession>
<organism evidence="2 3">
    <name type="scientific">Pelagimonas phthalicica</name>
    <dbReference type="NCBI Taxonomy" id="1037362"/>
    <lineage>
        <taxon>Bacteria</taxon>
        <taxon>Pseudomonadati</taxon>
        <taxon>Pseudomonadota</taxon>
        <taxon>Alphaproteobacteria</taxon>
        <taxon>Rhodobacterales</taxon>
        <taxon>Roseobacteraceae</taxon>
        <taxon>Pelagimonas</taxon>
    </lineage>
</organism>
<dbReference type="EMBL" id="FXXP01000002">
    <property type="protein sequence ID" value="SMX28504.1"/>
    <property type="molecule type" value="Genomic_DNA"/>
</dbReference>
<evidence type="ECO:0000313" key="3">
    <source>
        <dbReference type="Proteomes" id="UP000225972"/>
    </source>
</evidence>
<evidence type="ECO:0000313" key="2">
    <source>
        <dbReference type="EMBL" id="SMX28504.1"/>
    </source>
</evidence>
<dbReference type="AlphaFoldDB" id="A0A238JE72"/>
<dbReference type="RefSeq" id="WP_099245886.1">
    <property type="nucleotide sequence ID" value="NZ_FXXP01000002.1"/>
</dbReference>
<feature type="region of interest" description="Disordered" evidence="1">
    <location>
        <begin position="1"/>
        <end position="20"/>
    </location>
</feature>
<gene>
    <name evidence="2" type="ORF">TRP8649_02627</name>
</gene>
<reference evidence="3" key="1">
    <citation type="submission" date="2017-05" db="EMBL/GenBank/DDBJ databases">
        <authorList>
            <person name="Rodrigo-Torres L."/>
            <person name="Arahal R. D."/>
            <person name="Lucena T."/>
        </authorList>
    </citation>
    <scope>NUCLEOTIDE SEQUENCE [LARGE SCALE GENOMIC DNA]</scope>
    <source>
        <strain evidence="3">CECT 8649</strain>
    </source>
</reference>
<dbReference type="OrthoDB" id="7876911at2"/>
<dbReference type="Proteomes" id="UP000225972">
    <property type="component" value="Unassembled WGS sequence"/>
</dbReference>
<keyword evidence="3" id="KW-1185">Reference proteome</keyword>
<name>A0A238JE72_9RHOB</name>
<evidence type="ECO:0000256" key="1">
    <source>
        <dbReference type="SAM" id="MobiDB-lite"/>
    </source>
</evidence>